<dbReference type="Pfam" id="PF00535">
    <property type="entry name" value="Glycos_transf_2"/>
    <property type="match status" value="1"/>
</dbReference>
<dbReference type="InterPro" id="IPR011990">
    <property type="entry name" value="TPR-like_helical_dom_sf"/>
</dbReference>
<comment type="caution">
    <text evidence="6">The sequence shown here is derived from an EMBL/GenBank/DDBJ whole genome shotgun (WGS) entry which is preliminary data.</text>
</comment>
<keyword evidence="3" id="KW-0328">Glycosyltransferase</keyword>
<name>A0ABS9FW56_9PSED</name>
<dbReference type="Proteomes" id="UP000814074">
    <property type="component" value="Unassembled WGS sequence"/>
</dbReference>
<evidence type="ECO:0000256" key="2">
    <source>
        <dbReference type="ARBA" id="ARBA00022519"/>
    </source>
</evidence>
<keyword evidence="2" id="KW-0472">Membrane</keyword>
<dbReference type="PANTHER" id="PTHR43179">
    <property type="entry name" value="RHAMNOSYLTRANSFERASE WBBL"/>
    <property type="match status" value="1"/>
</dbReference>
<evidence type="ECO:0000313" key="7">
    <source>
        <dbReference type="Proteomes" id="UP000814074"/>
    </source>
</evidence>
<keyword evidence="4" id="KW-0808">Transferase</keyword>
<keyword evidence="7" id="KW-1185">Reference proteome</keyword>
<evidence type="ECO:0000313" key="6">
    <source>
        <dbReference type="EMBL" id="MCF5156453.1"/>
    </source>
</evidence>
<keyword evidence="2" id="KW-1003">Cell membrane</keyword>
<dbReference type="Gene3D" id="1.25.40.10">
    <property type="entry name" value="Tetratricopeptide repeat domain"/>
    <property type="match status" value="1"/>
</dbReference>
<dbReference type="Gene3D" id="3.90.550.10">
    <property type="entry name" value="Spore Coat Polysaccharide Biosynthesis Protein SpsA, Chain A"/>
    <property type="match status" value="1"/>
</dbReference>
<dbReference type="InterPro" id="IPR029044">
    <property type="entry name" value="Nucleotide-diphossugar_trans"/>
</dbReference>
<evidence type="ECO:0000259" key="5">
    <source>
        <dbReference type="Pfam" id="PF00535"/>
    </source>
</evidence>
<dbReference type="SUPFAM" id="SSF48452">
    <property type="entry name" value="TPR-like"/>
    <property type="match status" value="1"/>
</dbReference>
<organism evidence="6 7">
    <name type="scientific">Pseudomonas lactis</name>
    <dbReference type="NCBI Taxonomy" id="1615674"/>
    <lineage>
        <taxon>Bacteria</taxon>
        <taxon>Pseudomonadati</taxon>
        <taxon>Pseudomonadota</taxon>
        <taxon>Gammaproteobacteria</taxon>
        <taxon>Pseudomonadales</taxon>
        <taxon>Pseudomonadaceae</taxon>
        <taxon>Pseudomonas</taxon>
    </lineage>
</organism>
<proteinExistence type="inferred from homology"/>
<gene>
    <name evidence="6" type="ORF">GIW47_28080</name>
</gene>
<dbReference type="PANTHER" id="PTHR43179:SF12">
    <property type="entry name" value="GALACTOFURANOSYLTRANSFERASE GLFT2"/>
    <property type="match status" value="1"/>
</dbReference>
<dbReference type="InterPro" id="IPR001173">
    <property type="entry name" value="Glyco_trans_2-like"/>
</dbReference>
<dbReference type="SUPFAM" id="SSF53448">
    <property type="entry name" value="Nucleotide-diphospho-sugar transferases"/>
    <property type="match status" value="1"/>
</dbReference>
<evidence type="ECO:0000256" key="3">
    <source>
        <dbReference type="ARBA" id="ARBA00022676"/>
    </source>
</evidence>
<accession>A0ABS9FW56</accession>
<evidence type="ECO:0000256" key="4">
    <source>
        <dbReference type="ARBA" id="ARBA00022679"/>
    </source>
</evidence>
<comment type="similarity">
    <text evidence="1">Belongs to the glycosyltransferase 2 family.</text>
</comment>
<reference evidence="6 7" key="1">
    <citation type="submission" date="2019-11" db="EMBL/GenBank/DDBJ databases">
        <title>Epiphytic Pseudomonas syringae from cherry orchards.</title>
        <authorList>
            <person name="Hulin M.T."/>
        </authorList>
    </citation>
    <scope>NUCLEOTIDE SEQUENCE [LARGE SCALE GENOMIC DNA]</scope>
    <source>
        <strain evidence="6 7">PA-6-3B</strain>
    </source>
</reference>
<evidence type="ECO:0000256" key="1">
    <source>
        <dbReference type="ARBA" id="ARBA00006739"/>
    </source>
</evidence>
<keyword evidence="2" id="KW-0997">Cell inner membrane</keyword>
<sequence>MDIFHRHRQANEHSLAATALERAMQIAEYRPEALVWKGIAALPQTPDLAFIYFANAAQALPDRADIHALVGRSLLAQGHLKLATRYLTTAWKTHPNDLALRMTLWQARSQSEAPAELRRMILAHLPEIHTAQELSQVLKLLATQTDAPGKVGVVRYVPEQRVIQGWAIDLHNLQTPVALRLEANGVSIDTHASAPHPLLSAAGLPTTHGGLRVNVPNPTAAVHLHFADSTPLLGSPVFAMQAFVPPPAAGGRGDKQPVDVLIPVYAGLDETLECINSALEARKLNRTPHRLVVVEDATPLPALAKALRVLASKGKITLVNNAVNLGFIRSMNRAMALSPSKDVVWLNADTRVHGNWLDRLRQVAYSDVSIASVTPFTNNGELMSFPQSRASHPMPSATAQAQLDDLARQTDSSPVEIETGCGFCLYIKRSALDQVGYLDEVHLARGYGEETDWCLRARSLGWRHMGAANVFVAHQGGISFGAEKTLRVAHNNAILRKRYPDASARYNAFCLRDPIKPVRDQLQRARVANLAGLSTAAQKAFWSEQIAQTLHISGGDAHSESVFSLAWRHEHHRVWATLQAPMRPLSLSLEFELPGQYEQLLETLRLLPVCEIQYEQLTRCPTELCGLPSLLGLPYRIICRDDRLLSQDDTFDWQRFACAAAAIQLPWQALQAGYANRLPDAALLPTTHAPASVADPVAAATLQRVLLIGDSLSRPAVAQRWLSLARQAIREQLPLILLAKDDGPWLKALEATGVVHRLPLLHDFSLAERARAAGCGAVLSLDDAPGADWNAPMLAETLAVPLFANPGAVATEAGASALTSLPFSVSQA</sequence>
<feature type="domain" description="Glycosyltransferase 2-like" evidence="5">
    <location>
        <begin position="260"/>
        <end position="435"/>
    </location>
</feature>
<dbReference type="RefSeq" id="WP_169918699.1">
    <property type="nucleotide sequence ID" value="NZ_WKDU01000064.1"/>
</dbReference>
<protein>
    <submittedName>
        <fullName evidence="6">Glycosyltransferase</fullName>
    </submittedName>
</protein>
<dbReference type="EMBL" id="WKDU01000064">
    <property type="protein sequence ID" value="MCF5156453.1"/>
    <property type="molecule type" value="Genomic_DNA"/>
</dbReference>